<dbReference type="PANTHER" id="PTHR48081:SF33">
    <property type="entry name" value="KYNURENINE FORMAMIDASE"/>
    <property type="match status" value="1"/>
</dbReference>
<dbReference type="OrthoDB" id="433474at2759"/>
<feature type="short sequence motif" description="HGGXW" evidence="3">
    <location>
        <begin position="86"/>
        <end position="90"/>
    </location>
</feature>
<keyword evidence="2 3" id="KW-0823">Tryptophan catabolism</keyword>
<feature type="domain" description="Alpha/beta hydrolase fold-3" evidence="4">
    <location>
        <begin position="82"/>
        <end position="275"/>
    </location>
</feature>
<comment type="subunit">
    <text evidence="3">Homodimer.</text>
</comment>
<evidence type="ECO:0000256" key="2">
    <source>
        <dbReference type="ARBA" id="ARBA00023079"/>
    </source>
</evidence>
<dbReference type="InterPro" id="IPR050300">
    <property type="entry name" value="GDXG_lipolytic_enzyme"/>
</dbReference>
<evidence type="ECO:0000313" key="5">
    <source>
        <dbReference type="EMBL" id="CAH0101426.1"/>
    </source>
</evidence>
<dbReference type="Pfam" id="PF07859">
    <property type="entry name" value="Abhydrolase_3"/>
    <property type="match status" value="1"/>
</dbReference>
<keyword evidence="1 3" id="KW-0378">Hydrolase</keyword>
<comment type="function">
    <text evidence="3">Catalyzes the hydrolysis of N-formyl-L-kynurenine to L-kynurenine, the second step in the kynurenine pathway of tryptophan degradation. Required for elimination of toxic metabolites.</text>
</comment>
<feature type="active site" evidence="3">
    <location>
        <position position="242"/>
    </location>
</feature>
<dbReference type="GO" id="GO:0019441">
    <property type="term" value="P:L-tryptophan catabolic process to kynurenine"/>
    <property type="evidence" value="ECO:0007669"/>
    <property type="project" value="UniProtKB-UniRule"/>
</dbReference>
<dbReference type="InterPro" id="IPR029058">
    <property type="entry name" value="AB_hydrolase_fold"/>
</dbReference>
<dbReference type="GO" id="GO:0004061">
    <property type="term" value="F:arylformamidase activity"/>
    <property type="evidence" value="ECO:0007669"/>
    <property type="project" value="UniProtKB-UniRule"/>
</dbReference>
<keyword evidence="6" id="KW-1185">Reference proteome</keyword>
<dbReference type="PANTHER" id="PTHR48081">
    <property type="entry name" value="AB HYDROLASE SUPERFAMILY PROTEIN C4A8.06C"/>
    <property type="match status" value="1"/>
</dbReference>
<comment type="catalytic activity">
    <reaction evidence="3">
        <text>N-formyl-L-kynurenine + H2O = L-kynurenine + formate + H(+)</text>
        <dbReference type="Rhea" id="RHEA:13009"/>
        <dbReference type="ChEBI" id="CHEBI:15377"/>
        <dbReference type="ChEBI" id="CHEBI:15378"/>
        <dbReference type="ChEBI" id="CHEBI:15740"/>
        <dbReference type="ChEBI" id="CHEBI:57959"/>
        <dbReference type="ChEBI" id="CHEBI:58629"/>
        <dbReference type="EC" id="3.5.1.9"/>
    </reaction>
</comment>
<dbReference type="EC" id="3.5.1.9" evidence="3"/>
<dbReference type="InterPro" id="IPR027519">
    <property type="entry name" value="KFase_ver/fungi-typ"/>
</dbReference>
<dbReference type="UniPathway" id="UPA00333">
    <property type="reaction ID" value="UER00454"/>
</dbReference>
<comment type="domain">
    <text evidence="3">The main chain amide nitrogen atoms of the second glycine and its adjacent residue in the HGGXW motif define the oxyanion hole, and stabilize the oxyanion that forms during the nucleophilic attack by the catalytic serine during substrate cleavage.</text>
</comment>
<dbReference type="EMBL" id="CAKKLH010000057">
    <property type="protein sequence ID" value="CAH0101426.1"/>
    <property type="molecule type" value="Genomic_DNA"/>
</dbReference>
<dbReference type="Gene3D" id="3.40.50.1820">
    <property type="entry name" value="alpha/beta hydrolase"/>
    <property type="match status" value="1"/>
</dbReference>
<comment type="pathway">
    <text evidence="3">Amino-acid degradation; L-tryptophan degradation via kynurenine pathway; L-kynurenine from L-tryptophan: step 2/2.</text>
</comment>
<evidence type="ECO:0000256" key="1">
    <source>
        <dbReference type="ARBA" id="ARBA00022801"/>
    </source>
</evidence>
<accession>A0A8J2RER4</accession>
<evidence type="ECO:0000259" key="4">
    <source>
        <dbReference type="Pfam" id="PF07859"/>
    </source>
</evidence>
<sequence length="305" mass="34487">MQTEHWSFWDKQRLEDEYSPSKWSRRGPADWVFDNHVKLATQVSNQVKEEIQCDLDIPYGVREGEKFDIFGAELLPNDAPVFVYIHGGYWQALDRTISSYCVTPQFKAGHVVAVVGYELAPKVGIKDIILEIQSAVSAILKWAAERGSRSVVIAGHSAGSHLTSMLLHDIQWQSSEPHLELLHGMVHISGVFDVTPLVETSMNQPLNLDNEAAKTISPLHRFNPSMEKVRNIKQLLVVGENDPPEFKRQTSTYAQALLRAGFTDVQCKVMESLDHFNIVEELRNEDYVLTRLIVQLLSAVHTSKK</sequence>
<reference evidence="5" key="1">
    <citation type="submission" date="2021-11" db="EMBL/GenBank/DDBJ databases">
        <authorList>
            <person name="Schell T."/>
        </authorList>
    </citation>
    <scope>NUCLEOTIDE SEQUENCE</scope>
    <source>
        <strain evidence="5">M5</strain>
    </source>
</reference>
<gene>
    <name evidence="5" type="ORF">DGAL_LOCUS3758</name>
</gene>
<dbReference type="SUPFAM" id="SSF53474">
    <property type="entry name" value="alpha/beta-Hydrolases"/>
    <property type="match status" value="1"/>
</dbReference>
<feature type="active site" evidence="3">
    <location>
        <position position="275"/>
    </location>
</feature>
<organism evidence="5 6">
    <name type="scientific">Daphnia galeata</name>
    <dbReference type="NCBI Taxonomy" id="27404"/>
    <lineage>
        <taxon>Eukaryota</taxon>
        <taxon>Metazoa</taxon>
        <taxon>Ecdysozoa</taxon>
        <taxon>Arthropoda</taxon>
        <taxon>Crustacea</taxon>
        <taxon>Branchiopoda</taxon>
        <taxon>Diplostraca</taxon>
        <taxon>Cladocera</taxon>
        <taxon>Anomopoda</taxon>
        <taxon>Daphniidae</taxon>
        <taxon>Daphnia</taxon>
    </lineage>
</organism>
<proteinExistence type="inferred from homology"/>
<dbReference type="AlphaFoldDB" id="A0A8J2RER4"/>
<evidence type="ECO:0000313" key="6">
    <source>
        <dbReference type="Proteomes" id="UP000789390"/>
    </source>
</evidence>
<protein>
    <recommendedName>
        <fullName evidence="3">Kynurenine formamidase</fullName>
        <shortName evidence="3">KFA</shortName>
        <shortName evidence="3">KFase</shortName>
        <ecNumber evidence="3">3.5.1.9</ecNumber>
    </recommendedName>
    <alternativeName>
        <fullName evidence="3">Arylformamidase</fullName>
    </alternativeName>
    <alternativeName>
        <fullName evidence="3">N-formylkynurenine formamidase</fullName>
        <shortName evidence="3">FKF</shortName>
    </alternativeName>
</protein>
<name>A0A8J2RER4_9CRUS</name>
<dbReference type="Proteomes" id="UP000789390">
    <property type="component" value="Unassembled WGS sequence"/>
</dbReference>
<comment type="caution">
    <text evidence="5">The sequence shown here is derived from an EMBL/GenBank/DDBJ whole genome shotgun (WGS) entry which is preliminary data.</text>
</comment>
<comment type="similarity">
    <text evidence="3">Belongs to the kynurenine formamidase family.</text>
</comment>
<evidence type="ECO:0000256" key="3">
    <source>
        <dbReference type="HAMAP-Rule" id="MF_03014"/>
    </source>
</evidence>
<dbReference type="InterPro" id="IPR013094">
    <property type="entry name" value="AB_hydrolase_3"/>
</dbReference>
<feature type="active site" description="Nucleophile" evidence="3">
    <location>
        <position position="157"/>
    </location>
</feature>
<dbReference type="HAMAP" id="MF_03014">
    <property type="entry name" value="KFase"/>
    <property type="match status" value="1"/>
</dbReference>